<feature type="domain" description="Myb-like" evidence="3">
    <location>
        <begin position="416"/>
        <end position="470"/>
    </location>
</feature>
<feature type="compositionally biased region" description="Polar residues" evidence="2">
    <location>
        <begin position="524"/>
        <end position="575"/>
    </location>
</feature>
<evidence type="ECO:0000313" key="6">
    <source>
        <dbReference type="Proteomes" id="UP000799302"/>
    </source>
</evidence>
<name>A0A6A6UQF1_9PEZI</name>
<evidence type="ECO:0000259" key="3">
    <source>
        <dbReference type="PROSITE" id="PS50090"/>
    </source>
</evidence>
<reference evidence="5" key="1">
    <citation type="journal article" date="2020" name="Stud. Mycol.">
        <title>101 Dothideomycetes genomes: a test case for predicting lifestyles and emergence of pathogens.</title>
        <authorList>
            <person name="Haridas S."/>
            <person name="Albert R."/>
            <person name="Binder M."/>
            <person name="Bloem J."/>
            <person name="Labutti K."/>
            <person name="Salamov A."/>
            <person name="Andreopoulos B."/>
            <person name="Baker S."/>
            <person name="Barry K."/>
            <person name="Bills G."/>
            <person name="Bluhm B."/>
            <person name="Cannon C."/>
            <person name="Castanera R."/>
            <person name="Culley D."/>
            <person name="Daum C."/>
            <person name="Ezra D."/>
            <person name="Gonzalez J."/>
            <person name="Henrissat B."/>
            <person name="Kuo A."/>
            <person name="Liang C."/>
            <person name="Lipzen A."/>
            <person name="Lutzoni F."/>
            <person name="Magnuson J."/>
            <person name="Mondo S."/>
            <person name="Nolan M."/>
            <person name="Ohm R."/>
            <person name="Pangilinan J."/>
            <person name="Park H.-J."/>
            <person name="Ramirez L."/>
            <person name="Alfaro M."/>
            <person name="Sun H."/>
            <person name="Tritt A."/>
            <person name="Yoshinaga Y."/>
            <person name="Zwiers L.-H."/>
            <person name="Turgeon B."/>
            <person name="Goodwin S."/>
            <person name="Spatafora J."/>
            <person name="Crous P."/>
            <person name="Grigoriev I."/>
        </authorList>
    </citation>
    <scope>NUCLEOTIDE SEQUENCE</scope>
    <source>
        <strain evidence="5">CBS 115976</strain>
    </source>
</reference>
<keyword evidence="6" id="KW-1185">Reference proteome</keyword>
<dbReference type="PANTHER" id="PTHR46734">
    <property type="entry name" value="TELOMERIC REPEAT-BINDING FACTOR 1 TERF1"/>
    <property type="match status" value="1"/>
</dbReference>
<protein>
    <recommendedName>
        <fullName evidence="7">Myb-like domain-containing protein</fullName>
    </recommendedName>
</protein>
<feature type="region of interest" description="Disordered" evidence="2">
    <location>
        <begin position="371"/>
        <end position="395"/>
    </location>
</feature>
<dbReference type="SUPFAM" id="SSF46689">
    <property type="entry name" value="Homeodomain-like"/>
    <property type="match status" value="2"/>
</dbReference>
<sequence>MEPRLRNLIWDSQIPLPNNGTLDPTTLSQPFTATLAPIRSQTFDPLRTVAIDPLLENATTGANGSERSRRPQDQLSAYPSDWASNGEFILDSLVLPPIQQTLQGNSKSAVVTNRVVKNSAPLAEVLNSVSPEANPRALDTLHVQALQQVVENIDTGSHSLPARSARSPTPGSKRRRLDEPTRKLPKPTARKSSKRQQTHQLLPPLLAPLHDPPVDARVVPSMNTDAPKIPDLQGQMRHQSTSTNEREASHRAQTILVQSETTAQISPADAQPGPSEAVAASTIAPITEEDANVADTGTTEKSKTKVDKRATSKRVKWTPEETQFLIDGVERFGIGNWKKILECEDYHFKGERNSIDLKDRFRTCFPDEYRRSGSQKGKIDSHLDTTTGKRRGRGGRTTVELQKMGVLKEHQPFPKQDRRQRKNFTAEEDDALLKGFLKYPAQWKKIQMDPDLGLQQRTRTDLRDRFRNRYPQRFKEAGYVHKAKQGESDNISEDILRDAAGEISPQDALREPREDVSEVISATAAISTSTQPSRTSEPTDLSNILTPSNAPSNHRMSSKTPVSTSQPENTNTLRLLTSGWPDHDDFSSMSLDDEDDDASIEGVHLSRAIFDWADQNKLNKIASNAAANTGGSSSNALRDGTSNVMRIDPILLHTNTNNDSGPVVSFTLGMSSSHDKTPLASIDQYDLNPLISTEKLPSLGSIVAGQAVVGSASVPLSKILNGG</sequence>
<dbReference type="SMART" id="SM00717">
    <property type="entry name" value="SANT"/>
    <property type="match status" value="2"/>
</dbReference>
<feature type="compositionally biased region" description="Basic residues" evidence="2">
    <location>
        <begin position="183"/>
        <end position="197"/>
    </location>
</feature>
<accession>A0A6A6UQF1</accession>
<evidence type="ECO:0000256" key="1">
    <source>
        <dbReference type="ARBA" id="ARBA00023242"/>
    </source>
</evidence>
<dbReference type="PROSITE" id="PS51294">
    <property type="entry name" value="HTH_MYB"/>
    <property type="match status" value="1"/>
</dbReference>
<evidence type="ECO:0008006" key="7">
    <source>
        <dbReference type="Google" id="ProtNLM"/>
    </source>
</evidence>
<feature type="region of interest" description="Disordered" evidence="2">
    <location>
        <begin position="283"/>
        <end position="309"/>
    </location>
</feature>
<feature type="region of interest" description="Disordered" evidence="2">
    <location>
        <begin position="524"/>
        <end position="579"/>
    </location>
</feature>
<feature type="region of interest" description="Disordered" evidence="2">
    <location>
        <begin position="154"/>
        <end position="252"/>
    </location>
</feature>
<dbReference type="Proteomes" id="UP000799302">
    <property type="component" value="Unassembled WGS sequence"/>
</dbReference>
<dbReference type="InterPro" id="IPR009057">
    <property type="entry name" value="Homeodomain-like_sf"/>
</dbReference>
<keyword evidence="1" id="KW-0539">Nucleus</keyword>
<feature type="region of interest" description="Disordered" evidence="2">
    <location>
        <begin position="57"/>
        <end position="78"/>
    </location>
</feature>
<dbReference type="OrthoDB" id="608866at2759"/>
<evidence type="ECO:0000259" key="4">
    <source>
        <dbReference type="PROSITE" id="PS51294"/>
    </source>
</evidence>
<dbReference type="InterPro" id="IPR052450">
    <property type="entry name" value="TRBD-Containing_Protein"/>
</dbReference>
<organism evidence="5 6">
    <name type="scientific">Microthyrium microscopicum</name>
    <dbReference type="NCBI Taxonomy" id="703497"/>
    <lineage>
        <taxon>Eukaryota</taxon>
        <taxon>Fungi</taxon>
        <taxon>Dikarya</taxon>
        <taxon>Ascomycota</taxon>
        <taxon>Pezizomycotina</taxon>
        <taxon>Dothideomycetes</taxon>
        <taxon>Dothideomycetes incertae sedis</taxon>
        <taxon>Microthyriales</taxon>
        <taxon>Microthyriaceae</taxon>
        <taxon>Microthyrium</taxon>
    </lineage>
</organism>
<feature type="domain" description="Myb-like" evidence="3">
    <location>
        <begin position="309"/>
        <end position="365"/>
    </location>
</feature>
<dbReference type="Gene3D" id="1.10.10.60">
    <property type="entry name" value="Homeodomain-like"/>
    <property type="match status" value="2"/>
</dbReference>
<evidence type="ECO:0000313" key="5">
    <source>
        <dbReference type="EMBL" id="KAF2674505.1"/>
    </source>
</evidence>
<proteinExistence type="predicted"/>
<dbReference type="EMBL" id="MU004230">
    <property type="protein sequence ID" value="KAF2674505.1"/>
    <property type="molecule type" value="Genomic_DNA"/>
</dbReference>
<gene>
    <name evidence="5" type="ORF">BT63DRAFT_12330</name>
</gene>
<feature type="compositionally biased region" description="Basic and acidic residues" evidence="2">
    <location>
        <begin position="371"/>
        <end position="383"/>
    </location>
</feature>
<feature type="compositionally biased region" description="Basic and acidic residues" evidence="2">
    <location>
        <begin position="298"/>
        <end position="309"/>
    </location>
</feature>
<dbReference type="PROSITE" id="PS50090">
    <property type="entry name" value="MYB_LIKE"/>
    <property type="match status" value="2"/>
</dbReference>
<dbReference type="InterPro" id="IPR017930">
    <property type="entry name" value="Myb_dom"/>
</dbReference>
<dbReference type="InterPro" id="IPR001005">
    <property type="entry name" value="SANT/Myb"/>
</dbReference>
<dbReference type="Pfam" id="PF00249">
    <property type="entry name" value="Myb_DNA-binding"/>
    <property type="match status" value="2"/>
</dbReference>
<dbReference type="PANTHER" id="PTHR46734:SF1">
    <property type="entry name" value="TELOMERIC REPEAT-BINDING FACTOR 1"/>
    <property type="match status" value="1"/>
</dbReference>
<dbReference type="CDD" id="cd11660">
    <property type="entry name" value="SANT_TRF"/>
    <property type="match status" value="2"/>
</dbReference>
<dbReference type="AlphaFoldDB" id="A0A6A6UQF1"/>
<feature type="domain" description="HTH myb-type" evidence="4">
    <location>
        <begin position="309"/>
        <end position="369"/>
    </location>
</feature>
<evidence type="ECO:0000256" key="2">
    <source>
        <dbReference type="SAM" id="MobiDB-lite"/>
    </source>
</evidence>